<dbReference type="InterPro" id="IPR008183">
    <property type="entry name" value="Aldose_1/G6P_1-epimerase"/>
</dbReference>
<dbReference type="SUPFAM" id="SSF74650">
    <property type="entry name" value="Galactose mutarotase-like"/>
    <property type="match status" value="1"/>
</dbReference>
<comment type="caution">
    <text evidence="1">The sequence shown here is derived from an EMBL/GenBank/DDBJ whole genome shotgun (WGS) entry which is preliminary data.</text>
</comment>
<name>A0A549SPG0_9HYPH</name>
<sequence length="288" mass="30708">MADRIELRNGDCRATIAPAGGAILSATVSGMPLMVATQTPGLATRLHGGEACFPLVPFGGRIEHNGFSVDGAYYRLARNTEDPLVLHGEGWLRPWSVSEVGRDTVLLCLDVAADDRSPYAYRAEQRITLLPHGLMLTLSVVHQGARRLPYGLGFHPHLPVGPGSTVEFQAGGVWTEREMHLPGIRCTPAGEIDFGTPRAAPEGWINNCYEGWTGRAVIGQASGAALILEASLPLRYLMLYKPAGTSGFLCVEPMSHRPNAHGDPHAGGLAVLAPGDSLSASMRLERCG</sequence>
<dbReference type="AlphaFoldDB" id="A0A549SPG0"/>
<dbReference type="GO" id="GO:0030246">
    <property type="term" value="F:carbohydrate binding"/>
    <property type="evidence" value="ECO:0007669"/>
    <property type="project" value="InterPro"/>
</dbReference>
<dbReference type="CDD" id="cd09021">
    <property type="entry name" value="Aldose_epim_Ec_YphB"/>
    <property type="match status" value="1"/>
</dbReference>
<dbReference type="Pfam" id="PF01263">
    <property type="entry name" value="Aldose_epim"/>
    <property type="match status" value="1"/>
</dbReference>
<accession>A0A549SPG0</accession>
<dbReference type="InterPro" id="IPR011013">
    <property type="entry name" value="Gal_mutarotase_sf_dom"/>
</dbReference>
<dbReference type="EMBL" id="VJMG01000094">
    <property type="protein sequence ID" value="TRL31515.1"/>
    <property type="molecule type" value="Genomic_DNA"/>
</dbReference>
<evidence type="ECO:0000313" key="2">
    <source>
        <dbReference type="Proteomes" id="UP000316801"/>
    </source>
</evidence>
<protein>
    <submittedName>
        <fullName evidence="1">Aldose 1-epimerase</fullName>
    </submittedName>
</protein>
<proteinExistence type="predicted"/>
<organism evidence="1 2">
    <name type="scientific">Rhizobium straminoryzae</name>
    <dbReference type="NCBI Taxonomy" id="1387186"/>
    <lineage>
        <taxon>Bacteria</taxon>
        <taxon>Pseudomonadati</taxon>
        <taxon>Pseudomonadota</taxon>
        <taxon>Alphaproteobacteria</taxon>
        <taxon>Hyphomicrobiales</taxon>
        <taxon>Rhizobiaceae</taxon>
        <taxon>Rhizobium/Agrobacterium group</taxon>
        <taxon>Rhizobium</taxon>
    </lineage>
</organism>
<keyword evidence="2" id="KW-1185">Reference proteome</keyword>
<dbReference type="GO" id="GO:0005975">
    <property type="term" value="P:carbohydrate metabolic process"/>
    <property type="evidence" value="ECO:0007669"/>
    <property type="project" value="InterPro"/>
</dbReference>
<gene>
    <name evidence="1" type="ORF">FNA46_24480</name>
</gene>
<dbReference type="InterPro" id="IPR014718">
    <property type="entry name" value="GH-type_carb-bd"/>
</dbReference>
<dbReference type="RefSeq" id="WP_143127854.1">
    <property type="nucleotide sequence ID" value="NZ_VJMG01000094.1"/>
</dbReference>
<dbReference type="GO" id="GO:0016853">
    <property type="term" value="F:isomerase activity"/>
    <property type="evidence" value="ECO:0007669"/>
    <property type="project" value="InterPro"/>
</dbReference>
<dbReference type="Gene3D" id="2.70.98.10">
    <property type="match status" value="1"/>
</dbReference>
<dbReference type="Proteomes" id="UP000316801">
    <property type="component" value="Unassembled WGS sequence"/>
</dbReference>
<evidence type="ECO:0000313" key="1">
    <source>
        <dbReference type="EMBL" id="TRL31515.1"/>
    </source>
</evidence>
<reference evidence="1 2" key="1">
    <citation type="submission" date="2019-07" db="EMBL/GenBank/DDBJ databases">
        <title>Ln-dependent methylotrophs.</title>
        <authorList>
            <person name="Tani A."/>
        </authorList>
    </citation>
    <scope>NUCLEOTIDE SEQUENCE [LARGE SCALE GENOMIC DNA]</scope>
    <source>
        <strain evidence="1 2">SM12</strain>
    </source>
</reference>